<dbReference type="RefSeq" id="WP_002784866.1">
    <property type="nucleotide sequence ID" value="NZ_HE973252.1"/>
</dbReference>
<dbReference type="Proteomes" id="UP000003273">
    <property type="component" value="Unassembled WGS sequence"/>
</dbReference>
<evidence type="ECO:0000313" key="1">
    <source>
        <dbReference type="EMBL" id="CCI14260.1"/>
    </source>
</evidence>
<reference evidence="1 2" key="1">
    <citation type="submission" date="2012-04" db="EMBL/GenBank/DDBJ databases">
        <authorList>
            <person name="Genoscope - CEA"/>
        </authorList>
    </citation>
    <scope>NUCLEOTIDE SEQUENCE [LARGE SCALE GENOMIC DNA]</scope>
    <source>
        <strain evidence="1 2">9806</strain>
    </source>
</reference>
<proteinExistence type="predicted"/>
<dbReference type="EMBL" id="CAIL01000163">
    <property type="protein sequence ID" value="CCI14260.1"/>
    <property type="molecule type" value="Genomic_DNA"/>
</dbReference>
<sequence>MESSTLPIHNPAERLLIILQRCSPDETDESVQAVLARAMEVKNDTDSVHKGLIQLLQLIYHIEDQLQYFSSRKQSSYKRLMEEIRYELISLLRDLERS</sequence>
<dbReference type="HOGENOM" id="CLU_2330572_0_0_3"/>
<organism evidence="1 2">
    <name type="scientific">Microcystis aeruginosa PCC 9806</name>
    <dbReference type="NCBI Taxonomy" id="1160282"/>
    <lineage>
        <taxon>Bacteria</taxon>
        <taxon>Bacillati</taxon>
        <taxon>Cyanobacteriota</taxon>
        <taxon>Cyanophyceae</taxon>
        <taxon>Oscillatoriophycideae</taxon>
        <taxon>Chroococcales</taxon>
        <taxon>Microcystaceae</taxon>
        <taxon>Microcystis</taxon>
    </lineage>
</organism>
<dbReference type="AlphaFoldDB" id="I4GWT6"/>
<comment type="caution">
    <text evidence="1">The sequence shown here is derived from an EMBL/GenBank/DDBJ whole genome shotgun (WGS) entry which is preliminary data.</text>
</comment>
<name>I4GWT6_MICAE</name>
<evidence type="ECO:0000313" key="2">
    <source>
        <dbReference type="Proteomes" id="UP000003273"/>
    </source>
</evidence>
<accession>I4GWT6</accession>
<gene>
    <name evidence="1" type="ORF">MICAE_2450002</name>
</gene>
<protein>
    <submittedName>
        <fullName evidence="1">Uncharacterized protein</fullName>
    </submittedName>
</protein>